<dbReference type="PANTHER" id="PTHR30109:SF0">
    <property type="entry name" value="HYDROXYLAMINE REDUCTASE"/>
    <property type="match status" value="1"/>
</dbReference>
<accession>A0A1M5RIQ5</accession>
<reference evidence="2" key="1">
    <citation type="submission" date="2016-11" db="EMBL/GenBank/DDBJ databases">
        <authorList>
            <person name="Varghese N."/>
            <person name="Submissions S."/>
        </authorList>
    </citation>
    <scope>NUCLEOTIDE SEQUENCE [LARGE SCALE GENOMIC DNA]</scope>
    <source>
        <strain evidence="2">DSM 11003</strain>
    </source>
</reference>
<protein>
    <submittedName>
        <fullName evidence="1">Prismane/CO dehydrogenase family protein</fullName>
    </submittedName>
</protein>
<proteinExistence type="predicted"/>
<evidence type="ECO:0000313" key="1">
    <source>
        <dbReference type="EMBL" id="SHH25978.1"/>
    </source>
</evidence>
<dbReference type="GO" id="GO:0004601">
    <property type="term" value="F:peroxidase activity"/>
    <property type="evidence" value="ECO:0007669"/>
    <property type="project" value="TreeGrafter"/>
</dbReference>
<dbReference type="InterPro" id="IPR011254">
    <property type="entry name" value="Prismane-like_sf"/>
</dbReference>
<dbReference type="SUPFAM" id="SSF56821">
    <property type="entry name" value="Prismane protein-like"/>
    <property type="match status" value="1"/>
</dbReference>
<dbReference type="STRING" id="1123382.SAMN02745221_02037"/>
<name>A0A1M5RIQ5_9FIRM</name>
<dbReference type="GO" id="GO:0042542">
    <property type="term" value="P:response to hydrogen peroxide"/>
    <property type="evidence" value="ECO:0007669"/>
    <property type="project" value="TreeGrafter"/>
</dbReference>
<dbReference type="Pfam" id="PF03063">
    <property type="entry name" value="Prismane"/>
    <property type="match status" value="1"/>
</dbReference>
<organism evidence="1 2">
    <name type="scientific">Thermosyntropha lipolytica DSM 11003</name>
    <dbReference type="NCBI Taxonomy" id="1123382"/>
    <lineage>
        <taxon>Bacteria</taxon>
        <taxon>Bacillati</taxon>
        <taxon>Bacillota</taxon>
        <taxon>Clostridia</taxon>
        <taxon>Eubacteriales</taxon>
        <taxon>Syntrophomonadaceae</taxon>
        <taxon>Thermosyntropha</taxon>
    </lineage>
</organism>
<keyword evidence="2" id="KW-1185">Reference proteome</keyword>
<dbReference type="RefSeq" id="WP_073093396.1">
    <property type="nucleotide sequence ID" value="NZ_FQWY01000050.1"/>
</dbReference>
<dbReference type="Gene3D" id="1.20.1270.20">
    <property type="match status" value="1"/>
</dbReference>
<dbReference type="GO" id="GO:0050418">
    <property type="term" value="F:hydroxylamine reductase activity"/>
    <property type="evidence" value="ECO:0007669"/>
    <property type="project" value="TreeGrafter"/>
</dbReference>
<dbReference type="InterPro" id="IPR016100">
    <property type="entry name" value="Prismane_a-bundle"/>
</dbReference>
<sequence length="104" mass="11458">MYCNQCEQTSKGIACTSVGVCGKKEEVALLQDLLTYVLKGLSEVALAAREKGIETGKADALILEGMFATLTNVNFDPERIADDKIYSFPGLNRRQFPFFLPFST</sequence>
<dbReference type="Proteomes" id="UP000242329">
    <property type="component" value="Unassembled WGS sequence"/>
</dbReference>
<dbReference type="AlphaFoldDB" id="A0A1M5RIQ5"/>
<dbReference type="OrthoDB" id="9761526at2"/>
<evidence type="ECO:0000313" key="2">
    <source>
        <dbReference type="Proteomes" id="UP000242329"/>
    </source>
</evidence>
<gene>
    <name evidence="1" type="ORF">SAMN02745221_02037</name>
</gene>
<dbReference type="InterPro" id="IPR004137">
    <property type="entry name" value="HCP/CODH"/>
</dbReference>
<dbReference type="PANTHER" id="PTHR30109">
    <property type="entry name" value="HYDROXYLAMINE REDUCTASE"/>
    <property type="match status" value="1"/>
</dbReference>
<dbReference type="EMBL" id="FQWY01000050">
    <property type="protein sequence ID" value="SHH25978.1"/>
    <property type="molecule type" value="Genomic_DNA"/>
</dbReference>